<dbReference type="InterPro" id="IPR036390">
    <property type="entry name" value="WH_DNA-bd_sf"/>
</dbReference>
<dbReference type="Proteomes" id="UP000290759">
    <property type="component" value="Unassembled WGS sequence"/>
</dbReference>
<keyword evidence="1" id="KW-0805">Transcription regulation</keyword>
<dbReference type="InterPro" id="IPR000485">
    <property type="entry name" value="AsnC-type_HTH_dom"/>
</dbReference>
<dbReference type="PANTHER" id="PTHR30154:SF0">
    <property type="entry name" value="LEUCINE-RESPONSIVE REGULATORY PROTEIN"/>
    <property type="match status" value="1"/>
</dbReference>
<evidence type="ECO:0000256" key="4">
    <source>
        <dbReference type="ARBA" id="ARBA00023163"/>
    </source>
</evidence>
<reference evidence="6 7" key="1">
    <citation type="submission" date="2018-12" db="EMBL/GenBank/DDBJ databases">
        <authorList>
            <person name="Grouzdev D.S."/>
            <person name="Krutkina M.S."/>
        </authorList>
    </citation>
    <scope>NUCLEOTIDE SEQUENCE [LARGE SCALE GENOMIC DNA]</scope>
    <source>
        <strain evidence="6 7">RmlP026</strain>
    </source>
</reference>
<evidence type="ECO:0000313" key="7">
    <source>
        <dbReference type="Proteomes" id="UP000290759"/>
    </source>
</evidence>
<sequence length="156" mass="17064">MDASDIKILDILQADGRITTSDLAERLRLSPTATGERLRRLTRDRVITGYGARLDPALLGLGLLVFVEVSLDKTTSDAFDLFARAVRATPEILECHMVAGGFDYLVKARVADMGAYRRLLGHVLVGLPGVRETRTYAVMEEVKRDGPLPLRGARAG</sequence>
<organism evidence="6 7">
    <name type="scientific">Lichenibacterium minor</name>
    <dbReference type="NCBI Taxonomy" id="2316528"/>
    <lineage>
        <taxon>Bacteria</taxon>
        <taxon>Pseudomonadati</taxon>
        <taxon>Pseudomonadota</taxon>
        <taxon>Alphaproteobacteria</taxon>
        <taxon>Hyphomicrobiales</taxon>
        <taxon>Lichenihabitantaceae</taxon>
        <taxon>Lichenibacterium</taxon>
    </lineage>
</organism>
<gene>
    <name evidence="6" type="ORF">D3273_09070</name>
</gene>
<dbReference type="GO" id="GO:0005829">
    <property type="term" value="C:cytosol"/>
    <property type="evidence" value="ECO:0007669"/>
    <property type="project" value="TreeGrafter"/>
</dbReference>
<dbReference type="SUPFAM" id="SSF54909">
    <property type="entry name" value="Dimeric alpha+beta barrel"/>
    <property type="match status" value="1"/>
</dbReference>
<dbReference type="GO" id="GO:0043565">
    <property type="term" value="F:sequence-specific DNA binding"/>
    <property type="evidence" value="ECO:0007669"/>
    <property type="project" value="InterPro"/>
</dbReference>
<dbReference type="Pfam" id="PF01037">
    <property type="entry name" value="AsnC_trans_reg"/>
    <property type="match status" value="1"/>
</dbReference>
<evidence type="ECO:0000256" key="3">
    <source>
        <dbReference type="ARBA" id="ARBA00023159"/>
    </source>
</evidence>
<evidence type="ECO:0000313" key="6">
    <source>
        <dbReference type="EMBL" id="RYC32179.1"/>
    </source>
</evidence>
<dbReference type="SMART" id="SM00344">
    <property type="entry name" value="HTH_ASNC"/>
    <property type="match status" value="1"/>
</dbReference>
<keyword evidence="2" id="KW-0238">DNA-binding</keyword>
<dbReference type="GO" id="GO:0043200">
    <property type="term" value="P:response to amino acid"/>
    <property type="evidence" value="ECO:0007669"/>
    <property type="project" value="TreeGrafter"/>
</dbReference>
<feature type="domain" description="HTH asnC-type" evidence="5">
    <location>
        <begin position="1"/>
        <end position="62"/>
    </location>
</feature>
<dbReference type="PRINTS" id="PR00033">
    <property type="entry name" value="HTHASNC"/>
</dbReference>
<dbReference type="InterPro" id="IPR011008">
    <property type="entry name" value="Dimeric_a/b-barrel"/>
</dbReference>
<dbReference type="AlphaFoldDB" id="A0A4Q2U6B6"/>
<keyword evidence="3" id="KW-0010">Activator</keyword>
<accession>A0A4Q2U6B6</accession>
<dbReference type="Pfam" id="PF13412">
    <property type="entry name" value="HTH_24"/>
    <property type="match status" value="1"/>
</dbReference>
<dbReference type="OrthoDB" id="9802341at2"/>
<dbReference type="InterPro" id="IPR036388">
    <property type="entry name" value="WH-like_DNA-bd_sf"/>
</dbReference>
<proteinExistence type="predicted"/>
<dbReference type="PANTHER" id="PTHR30154">
    <property type="entry name" value="LEUCINE-RESPONSIVE REGULATORY PROTEIN"/>
    <property type="match status" value="1"/>
</dbReference>
<dbReference type="PROSITE" id="PS50956">
    <property type="entry name" value="HTH_ASNC_2"/>
    <property type="match status" value="1"/>
</dbReference>
<comment type="caution">
    <text evidence="6">The sequence shown here is derived from an EMBL/GenBank/DDBJ whole genome shotgun (WGS) entry which is preliminary data.</text>
</comment>
<dbReference type="Gene3D" id="1.10.10.10">
    <property type="entry name" value="Winged helix-like DNA-binding domain superfamily/Winged helix DNA-binding domain"/>
    <property type="match status" value="1"/>
</dbReference>
<dbReference type="InterPro" id="IPR019888">
    <property type="entry name" value="Tscrpt_reg_AsnC-like"/>
</dbReference>
<evidence type="ECO:0000259" key="5">
    <source>
        <dbReference type="PROSITE" id="PS50956"/>
    </source>
</evidence>
<protein>
    <submittedName>
        <fullName evidence="6">Winged helix-turn-helix transcriptional regulator</fullName>
    </submittedName>
</protein>
<dbReference type="GO" id="GO:0006355">
    <property type="term" value="P:regulation of DNA-templated transcription"/>
    <property type="evidence" value="ECO:0007669"/>
    <property type="project" value="UniProtKB-ARBA"/>
</dbReference>
<keyword evidence="7" id="KW-1185">Reference proteome</keyword>
<dbReference type="RefSeq" id="WP_129225661.1">
    <property type="nucleotide sequence ID" value="NZ_QYBB01000008.1"/>
</dbReference>
<dbReference type="CDD" id="cd00090">
    <property type="entry name" value="HTH_ARSR"/>
    <property type="match status" value="1"/>
</dbReference>
<dbReference type="InterPro" id="IPR011991">
    <property type="entry name" value="ArsR-like_HTH"/>
</dbReference>
<name>A0A4Q2U6B6_9HYPH</name>
<dbReference type="InterPro" id="IPR019887">
    <property type="entry name" value="Tscrpt_reg_AsnC/Lrp_C"/>
</dbReference>
<evidence type="ECO:0000256" key="1">
    <source>
        <dbReference type="ARBA" id="ARBA00023015"/>
    </source>
</evidence>
<reference evidence="6 7" key="2">
    <citation type="submission" date="2019-02" db="EMBL/GenBank/DDBJ databases">
        <title>'Lichenibacterium ramalinii' gen. nov. sp. nov., 'Lichenibacterium minor' gen. nov. sp. nov.</title>
        <authorList>
            <person name="Pankratov T."/>
        </authorList>
    </citation>
    <scope>NUCLEOTIDE SEQUENCE [LARGE SCALE GENOMIC DNA]</scope>
    <source>
        <strain evidence="6 7">RmlP026</strain>
    </source>
</reference>
<dbReference type="EMBL" id="QYBB01000008">
    <property type="protein sequence ID" value="RYC32179.1"/>
    <property type="molecule type" value="Genomic_DNA"/>
</dbReference>
<keyword evidence="4" id="KW-0804">Transcription</keyword>
<evidence type="ECO:0000256" key="2">
    <source>
        <dbReference type="ARBA" id="ARBA00023125"/>
    </source>
</evidence>
<dbReference type="Gene3D" id="3.30.70.920">
    <property type="match status" value="1"/>
</dbReference>
<dbReference type="SUPFAM" id="SSF46785">
    <property type="entry name" value="Winged helix' DNA-binding domain"/>
    <property type="match status" value="1"/>
</dbReference>